<dbReference type="AlphaFoldDB" id="A0A0T9QVZ2"/>
<evidence type="ECO:0000313" key="4">
    <source>
        <dbReference type="Proteomes" id="UP000045840"/>
    </source>
</evidence>
<keyword evidence="3" id="KW-1185">Reference proteome</keyword>
<reference evidence="2 3" key="1">
    <citation type="submission" date="2015-03" db="EMBL/GenBank/DDBJ databases">
        <authorList>
            <consortium name="Pathogen Informatics"/>
            <person name="Murphy D."/>
        </authorList>
    </citation>
    <scope>NUCLEOTIDE SEQUENCE [LARGE SCALE GENOMIC DNA]</scope>
    <source>
        <strain evidence="2">Type strain: CIP110230</strain>
        <strain evidence="3">type strain: CIP110230</strain>
    </source>
</reference>
<protein>
    <submittedName>
        <fullName evidence="1">Uncharacterized protein</fullName>
    </submittedName>
</protein>
<dbReference type="Proteomes" id="UP000044625">
    <property type="component" value="Unassembled WGS sequence"/>
</dbReference>
<organism evidence="1 4">
    <name type="scientific">Yersinia pekkanenii</name>
    <dbReference type="NCBI Taxonomy" id="1288385"/>
    <lineage>
        <taxon>Bacteria</taxon>
        <taxon>Pseudomonadati</taxon>
        <taxon>Pseudomonadota</taxon>
        <taxon>Gammaproteobacteria</taxon>
        <taxon>Enterobacterales</taxon>
        <taxon>Yersiniaceae</taxon>
        <taxon>Yersinia</taxon>
    </lineage>
</organism>
<sequence>MSVGSRFFKGQHDENKRFLSTTLALSWKCARNPDIRGHVAGKSVLFKCGGQPASQEQIFLGFRADLAVTFCQLKCDHGAPGQMTGFFRQRFSAHRYLLLPGVIHLIRGTCTAYKVNYIAIISLTECFKRFFSYAFTHEGDKNSFIRRCR</sequence>
<dbReference type="Proteomes" id="UP000045840">
    <property type="component" value="Unassembled WGS sequence"/>
</dbReference>
<evidence type="ECO:0000313" key="3">
    <source>
        <dbReference type="Proteomes" id="UP000044625"/>
    </source>
</evidence>
<reference evidence="4" key="2">
    <citation type="submission" date="2015-03" db="EMBL/GenBank/DDBJ databases">
        <authorList>
            <consortium name="Pathogen Informatics"/>
        </authorList>
    </citation>
    <scope>NUCLEOTIDE SEQUENCE [LARGE SCALE GENOMIC DNA]</scope>
    <source>
        <strain evidence="4">A125KOH2</strain>
    </source>
</reference>
<proteinExistence type="predicted"/>
<gene>
    <name evidence="1" type="ORF">ERS008529_03658</name>
    <name evidence="2" type="ORF">ERS137968_04066</name>
</gene>
<dbReference type="EMBL" id="CWJL01000029">
    <property type="protein sequence ID" value="CRY68936.1"/>
    <property type="molecule type" value="Genomic_DNA"/>
</dbReference>
<name>A0A0T9QVZ2_9GAMM</name>
<evidence type="ECO:0000313" key="1">
    <source>
        <dbReference type="EMBL" id="CNI31181.1"/>
    </source>
</evidence>
<accession>A0A0T9QVZ2</accession>
<reference evidence="1" key="3">
    <citation type="submission" date="2015-03" db="EMBL/GenBank/DDBJ databases">
        <authorList>
            <person name="Murphy D."/>
        </authorList>
    </citation>
    <scope>NUCLEOTIDE SEQUENCE [LARGE SCALE GENOMIC DNA]</scope>
    <source>
        <strain evidence="1">A125KOH2</strain>
    </source>
</reference>
<dbReference type="EMBL" id="CQAZ01000040">
    <property type="protein sequence ID" value="CNI31181.1"/>
    <property type="molecule type" value="Genomic_DNA"/>
</dbReference>
<evidence type="ECO:0000313" key="2">
    <source>
        <dbReference type="EMBL" id="CRY68936.1"/>
    </source>
</evidence>